<dbReference type="PROSITE" id="PS00356">
    <property type="entry name" value="HTH_LACI_1"/>
    <property type="match status" value="1"/>
</dbReference>
<dbReference type="RefSeq" id="WP_284292023.1">
    <property type="nucleotide sequence ID" value="NZ_BSUK01000001.1"/>
</dbReference>
<accession>A0ABQ6HWK3</accession>
<evidence type="ECO:0000256" key="2">
    <source>
        <dbReference type="ARBA" id="ARBA00023125"/>
    </source>
</evidence>
<dbReference type="InterPro" id="IPR000843">
    <property type="entry name" value="HTH_LacI"/>
</dbReference>
<dbReference type="Gene3D" id="1.10.260.40">
    <property type="entry name" value="lambda repressor-like DNA-binding domains"/>
    <property type="match status" value="1"/>
</dbReference>
<dbReference type="Pfam" id="PF13377">
    <property type="entry name" value="Peripla_BP_3"/>
    <property type="match status" value="1"/>
</dbReference>
<dbReference type="SUPFAM" id="SSF53822">
    <property type="entry name" value="Periplasmic binding protein-like I"/>
    <property type="match status" value="1"/>
</dbReference>
<evidence type="ECO:0000256" key="1">
    <source>
        <dbReference type="ARBA" id="ARBA00023015"/>
    </source>
</evidence>
<sequence>MLDVARLAGVSQQTVSRVVNDHPNVSDDVRQRVEEAIQRLGYRRNSTARALATNRTMGLGVVCFALSVNGPADALFGVTDEARRRGYSTHLTPLDDLDRASLQRALDQFRLDAVDGVVVLAPMAEVVEVMRGISVGLPIAVFEQGMASSASSVGIDDVYGAQLATRHLIELGHREVLHIAGPVGWMASDARARGWDSELRLAERTGREMIRADDWSAAAGYAAGRKYLERSGAPTAVLAASDRLALGFVKALHEAGVRVPDDVSVVGFDDIAEAGYFEPALTTVHFDFVAVGREAVARVVAAIDRTESTGPDALSVPELVVRSSTAPPRRTG</sequence>
<evidence type="ECO:0000259" key="4">
    <source>
        <dbReference type="PROSITE" id="PS50932"/>
    </source>
</evidence>
<dbReference type="Proteomes" id="UP001157091">
    <property type="component" value="Unassembled WGS sequence"/>
</dbReference>
<dbReference type="InterPro" id="IPR046335">
    <property type="entry name" value="LacI/GalR-like_sensor"/>
</dbReference>
<feature type="domain" description="HTH lacI-type" evidence="4">
    <location>
        <begin position="1"/>
        <end position="53"/>
    </location>
</feature>
<dbReference type="EMBL" id="BSUK01000001">
    <property type="protein sequence ID" value="GMA22885.1"/>
    <property type="molecule type" value="Genomic_DNA"/>
</dbReference>
<keyword evidence="3" id="KW-0804">Transcription</keyword>
<dbReference type="SMART" id="SM00354">
    <property type="entry name" value="HTH_LACI"/>
    <property type="match status" value="1"/>
</dbReference>
<dbReference type="CDD" id="cd01392">
    <property type="entry name" value="HTH_LacI"/>
    <property type="match status" value="1"/>
</dbReference>
<reference evidence="6" key="1">
    <citation type="journal article" date="2019" name="Int. J. Syst. Evol. Microbiol.">
        <title>The Global Catalogue of Microorganisms (GCM) 10K type strain sequencing project: providing services to taxonomists for standard genome sequencing and annotation.</title>
        <authorList>
            <consortium name="The Broad Institute Genomics Platform"/>
            <consortium name="The Broad Institute Genome Sequencing Center for Infectious Disease"/>
            <person name="Wu L."/>
            <person name="Ma J."/>
        </authorList>
    </citation>
    <scope>NUCLEOTIDE SEQUENCE [LARGE SCALE GENOMIC DNA]</scope>
    <source>
        <strain evidence="6">NBRC 106348</strain>
    </source>
</reference>
<evidence type="ECO:0000313" key="6">
    <source>
        <dbReference type="Proteomes" id="UP001157091"/>
    </source>
</evidence>
<keyword evidence="2" id="KW-0238">DNA-binding</keyword>
<keyword evidence="6" id="KW-1185">Reference proteome</keyword>
<dbReference type="Gene3D" id="3.40.50.2300">
    <property type="match status" value="2"/>
</dbReference>
<dbReference type="Pfam" id="PF00356">
    <property type="entry name" value="LacI"/>
    <property type="match status" value="1"/>
</dbReference>
<protein>
    <submittedName>
        <fullName evidence="5">LacI family transcriptional regulator</fullName>
    </submittedName>
</protein>
<dbReference type="PANTHER" id="PTHR30146:SF109">
    <property type="entry name" value="HTH-TYPE TRANSCRIPTIONAL REGULATOR GALS"/>
    <property type="match status" value="1"/>
</dbReference>
<name>A0ABQ6HWK3_9MICO</name>
<organism evidence="5 6">
    <name type="scientific">Luteimicrobium album</name>
    <dbReference type="NCBI Taxonomy" id="1054550"/>
    <lineage>
        <taxon>Bacteria</taxon>
        <taxon>Bacillati</taxon>
        <taxon>Actinomycetota</taxon>
        <taxon>Actinomycetes</taxon>
        <taxon>Micrococcales</taxon>
        <taxon>Luteimicrobium</taxon>
    </lineage>
</organism>
<dbReference type="InterPro" id="IPR010982">
    <property type="entry name" value="Lambda_DNA-bd_dom_sf"/>
</dbReference>
<comment type="caution">
    <text evidence="5">The sequence shown here is derived from an EMBL/GenBank/DDBJ whole genome shotgun (WGS) entry which is preliminary data.</text>
</comment>
<gene>
    <name evidence="5" type="ORF">GCM10025864_06440</name>
</gene>
<dbReference type="SUPFAM" id="SSF47413">
    <property type="entry name" value="lambda repressor-like DNA-binding domains"/>
    <property type="match status" value="1"/>
</dbReference>
<dbReference type="PROSITE" id="PS50932">
    <property type="entry name" value="HTH_LACI_2"/>
    <property type="match status" value="1"/>
</dbReference>
<evidence type="ECO:0000256" key="3">
    <source>
        <dbReference type="ARBA" id="ARBA00023163"/>
    </source>
</evidence>
<dbReference type="CDD" id="cd01574">
    <property type="entry name" value="PBP1_LacI"/>
    <property type="match status" value="1"/>
</dbReference>
<proteinExistence type="predicted"/>
<dbReference type="InterPro" id="IPR028082">
    <property type="entry name" value="Peripla_BP_I"/>
</dbReference>
<evidence type="ECO:0000313" key="5">
    <source>
        <dbReference type="EMBL" id="GMA22885.1"/>
    </source>
</evidence>
<keyword evidence="1" id="KW-0805">Transcription regulation</keyword>
<dbReference type="PANTHER" id="PTHR30146">
    <property type="entry name" value="LACI-RELATED TRANSCRIPTIONAL REPRESSOR"/>
    <property type="match status" value="1"/>
</dbReference>